<evidence type="ECO:0000259" key="8">
    <source>
        <dbReference type="PROSITE" id="PS51671"/>
    </source>
</evidence>
<dbReference type="GO" id="GO:0005829">
    <property type="term" value="C:cytosol"/>
    <property type="evidence" value="ECO:0007669"/>
    <property type="project" value="TreeGrafter"/>
</dbReference>
<dbReference type="InterPro" id="IPR001341">
    <property type="entry name" value="Asp_kinase"/>
</dbReference>
<dbReference type="Gene3D" id="3.40.1160.10">
    <property type="entry name" value="Acetylglutamate kinase-like"/>
    <property type="match status" value="1"/>
</dbReference>
<feature type="domain" description="ACT" evidence="8">
    <location>
        <begin position="373"/>
        <end position="435"/>
    </location>
</feature>
<reference evidence="9" key="1">
    <citation type="journal article" date="2014" name="Front. Microbiol.">
        <title>High frequency of phylogenetically diverse reductive dehalogenase-homologous genes in deep subseafloor sedimentary metagenomes.</title>
        <authorList>
            <person name="Kawai M."/>
            <person name="Futagami T."/>
            <person name="Toyoda A."/>
            <person name="Takaki Y."/>
            <person name="Nishi S."/>
            <person name="Hori S."/>
            <person name="Arai W."/>
            <person name="Tsubouchi T."/>
            <person name="Morono Y."/>
            <person name="Uchiyama I."/>
            <person name="Ito T."/>
            <person name="Fujiyama A."/>
            <person name="Inagaki F."/>
            <person name="Takami H."/>
        </authorList>
    </citation>
    <scope>NUCLEOTIDE SEQUENCE</scope>
    <source>
        <strain evidence="9">Expedition CK06-06</strain>
    </source>
</reference>
<sequence>IIVASALKGITDKLIEFYKKSCKEEPKCDYIIDDIFNIHKNVINQILINEESEIKKTFEFLQKEISELKQIGGVIKLIRPSMEIQDLIISYGEKLSTFILSQYLKSKNFKSEYISSDEILLTDDNFGRALPLLEETEIKVTDRISPLLQSELIEIICVTGFYGSTKDKKITTFGRGGSDLTAAILAYCLRNNFNLKVIYWKNVKGFLNADPRIAEKTALLKRISYKEAKELAFFGSKVLHPLCLDINEKGNIPSEIKSFNEPDSDEFTTITKEIVRDGKIIKAVTSIYKLSMVTVESDTMVPLTGTASKIFSLLGDNNVNIVFISQSSSENNITFGIEFEDSMKVSFLLRNSDFFGKKWFKIKIDNDISLVAVIGAGILHTPGIAGRVFSSLGDGNINIKAIAQGSSELNFTAIIDRKNCNKAINVLYNEFINQK</sequence>
<dbReference type="GO" id="GO:0004072">
    <property type="term" value="F:aspartate kinase activity"/>
    <property type="evidence" value="ECO:0007669"/>
    <property type="project" value="UniProtKB-EC"/>
</dbReference>
<keyword evidence="3" id="KW-0808">Transferase</keyword>
<evidence type="ECO:0000313" key="9">
    <source>
        <dbReference type="EMBL" id="GAI61121.1"/>
    </source>
</evidence>
<dbReference type="Pfam" id="PF22468">
    <property type="entry name" value="ACT_9"/>
    <property type="match status" value="2"/>
</dbReference>
<dbReference type="PROSITE" id="PS51671">
    <property type="entry name" value="ACT"/>
    <property type="match status" value="2"/>
</dbReference>
<dbReference type="PANTHER" id="PTHR21499:SF59">
    <property type="entry name" value="ASPARTOKINASE"/>
    <property type="match status" value="1"/>
</dbReference>
<dbReference type="Gene3D" id="3.30.2130.10">
    <property type="entry name" value="VC0802-like"/>
    <property type="match status" value="1"/>
</dbReference>
<comment type="catalytic activity">
    <reaction evidence="7">
        <text>L-aspartate + ATP = 4-phospho-L-aspartate + ADP</text>
        <dbReference type="Rhea" id="RHEA:23776"/>
        <dbReference type="ChEBI" id="CHEBI:29991"/>
        <dbReference type="ChEBI" id="CHEBI:30616"/>
        <dbReference type="ChEBI" id="CHEBI:57535"/>
        <dbReference type="ChEBI" id="CHEBI:456216"/>
        <dbReference type="EC" id="2.7.2.4"/>
    </reaction>
</comment>
<dbReference type="InterPro" id="IPR045865">
    <property type="entry name" value="ACT-like_dom_sf"/>
</dbReference>
<organism evidence="9">
    <name type="scientific">marine sediment metagenome</name>
    <dbReference type="NCBI Taxonomy" id="412755"/>
    <lineage>
        <taxon>unclassified sequences</taxon>
        <taxon>metagenomes</taxon>
        <taxon>ecological metagenomes</taxon>
    </lineage>
</organism>
<evidence type="ECO:0000256" key="1">
    <source>
        <dbReference type="ARBA" id="ARBA00010122"/>
    </source>
</evidence>
<dbReference type="InterPro" id="IPR036393">
    <property type="entry name" value="AceGlu_kinase-like_sf"/>
</dbReference>
<evidence type="ECO:0000256" key="5">
    <source>
        <dbReference type="ARBA" id="ARBA00022777"/>
    </source>
</evidence>
<dbReference type="Gene3D" id="1.20.120.1320">
    <property type="entry name" value="Aspartokinase, catalytic domain"/>
    <property type="match status" value="1"/>
</dbReference>
<dbReference type="FunFam" id="3.30.2130.10:FF:000001">
    <property type="entry name" value="Bifunctional aspartokinase/homoserine dehydrogenase"/>
    <property type="match status" value="1"/>
</dbReference>
<dbReference type="EC" id="2.7.2.4" evidence="2"/>
<dbReference type="SUPFAM" id="SSF55021">
    <property type="entry name" value="ACT-like"/>
    <property type="match status" value="2"/>
</dbReference>
<evidence type="ECO:0000256" key="3">
    <source>
        <dbReference type="ARBA" id="ARBA00022679"/>
    </source>
</evidence>
<keyword evidence="5" id="KW-0418">Kinase</keyword>
<evidence type="ECO:0000256" key="2">
    <source>
        <dbReference type="ARBA" id="ARBA00013059"/>
    </source>
</evidence>
<name>X1R221_9ZZZZ</name>
<evidence type="ECO:0000256" key="7">
    <source>
        <dbReference type="ARBA" id="ARBA00047872"/>
    </source>
</evidence>
<dbReference type="GO" id="GO:0009089">
    <property type="term" value="P:lysine biosynthetic process via diaminopimelate"/>
    <property type="evidence" value="ECO:0007669"/>
    <property type="project" value="InterPro"/>
</dbReference>
<keyword evidence="6" id="KW-0067">ATP-binding</keyword>
<feature type="domain" description="ACT" evidence="8">
    <location>
        <begin position="295"/>
        <end position="369"/>
    </location>
</feature>
<evidence type="ECO:0000256" key="6">
    <source>
        <dbReference type="ARBA" id="ARBA00022840"/>
    </source>
</evidence>
<comment type="caution">
    <text evidence="9">The sequence shown here is derived from an EMBL/GenBank/DDBJ whole genome shotgun (WGS) entry which is preliminary data.</text>
</comment>
<feature type="non-terminal residue" evidence="9">
    <location>
        <position position="1"/>
    </location>
</feature>
<dbReference type="InterPro" id="IPR005260">
    <property type="entry name" value="Asp_kin_monofn"/>
</dbReference>
<dbReference type="SUPFAM" id="SSF53633">
    <property type="entry name" value="Carbamate kinase-like"/>
    <property type="match status" value="1"/>
</dbReference>
<keyword evidence="4" id="KW-0547">Nucleotide-binding</keyword>
<proteinExistence type="inferred from homology"/>
<dbReference type="GO" id="GO:0009090">
    <property type="term" value="P:homoserine biosynthetic process"/>
    <property type="evidence" value="ECO:0007669"/>
    <property type="project" value="TreeGrafter"/>
</dbReference>
<gene>
    <name evidence="9" type="ORF">S12H4_04894</name>
</gene>
<dbReference type="InterPro" id="IPR042199">
    <property type="entry name" value="AsparK_Bifunc_asparK/hSer_DH"/>
</dbReference>
<dbReference type="AlphaFoldDB" id="X1R221"/>
<dbReference type="EMBL" id="BARW01001562">
    <property type="protein sequence ID" value="GAI61121.1"/>
    <property type="molecule type" value="Genomic_DNA"/>
</dbReference>
<comment type="similarity">
    <text evidence="1">Belongs to the aspartokinase family.</text>
</comment>
<dbReference type="InterPro" id="IPR001048">
    <property type="entry name" value="Asp/Glu/Uridylate_kinase"/>
</dbReference>
<dbReference type="NCBIfam" id="TIGR00657">
    <property type="entry name" value="asp_kinases"/>
    <property type="match status" value="1"/>
</dbReference>
<dbReference type="InterPro" id="IPR054352">
    <property type="entry name" value="ACT_Aspartokinase"/>
</dbReference>
<dbReference type="Pfam" id="PF00696">
    <property type="entry name" value="AA_kinase"/>
    <property type="match status" value="1"/>
</dbReference>
<dbReference type="GO" id="GO:0005524">
    <property type="term" value="F:ATP binding"/>
    <property type="evidence" value="ECO:0007669"/>
    <property type="project" value="UniProtKB-KW"/>
</dbReference>
<dbReference type="PANTHER" id="PTHR21499">
    <property type="entry name" value="ASPARTATE KINASE"/>
    <property type="match status" value="1"/>
</dbReference>
<accession>X1R221</accession>
<dbReference type="InterPro" id="IPR002912">
    <property type="entry name" value="ACT_dom"/>
</dbReference>
<dbReference type="PIRSF" id="PIRSF000726">
    <property type="entry name" value="Asp_kin"/>
    <property type="match status" value="1"/>
</dbReference>
<evidence type="ECO:0000256" key="4">
    <source>
        <dbReference type="ARBA" id="ARBA00022741"/>
    </source>
</evidence>
<protein>
    <recommendedName>
        <fullName evidence="2">aspartate kinase</fullName>
        <ecNumber evidence="2">2.7.2.4</ecNumber>
    </recommendedName>
</protein>